<reference evidence="3" key="2">
    <citation type="submission" date="2016-11" db="UniProtKB">
        <authorList>
            <consortium name="WormBaseParasite"/>
        </authorList>
    </citation>
    <scope>IDENTIFICATION</scope>
</reference>
<feature type="compositionally biased region" description="Basic residues" evidence="1">
    <location>
        <begin position="193"/>
        <end position="214"/>
    </location>
</feature>
<evidence type="ECO:0000313" key="2">
    <source>
        <dbReference type="Proteomes" id="UP000095285"/>
    </source>
</evidence>
<feature type="compositionally biased region" description="Polar residues" evidence="1">
    <location>
        <begin position="125"/>
        <end position="137"/>
    </location>
</feature>
<feature type="region of interest" description="Disordered" evidence="1">
    <location>
        <begin position="111"/>
        <end position="230"/>
    </location>
</feature>
<reference evidence="2" key="1">
    <citation type="submission" date="2012-04" db="EMBL/GenBank/DDBJ databases">
        <title>The Genome Sequence of Loa loa.</title>
        <authorList>
            <consortium name="The Broad Institute Genome Sequencing Platform"/>
            <consortium name="Broad Institute Genome Sequencing Center for Infectious Disease"/>
            <person name="Nutman T.B."/>
            <person name="Fink D.L."/>
            <person name="Russ C."/>
            <person name="Young S."/>
            <person name="Zeng Q."/>
            <person name="Gargeya S."/>
            <person name="Alvarado L."/>
            <person name="Berlin A."/>
            <person name="Chapman S.B."/>
            <person name="Chen Z."/>
            <person name="Freedman E."/>
            <person name="Gellesch M."/>
            <person name="Goldberg J."/>
            <person name="Griggs A."/>
            <person name="Gujja S."/>
            <person name="Heilman E.R."/>
            <person name="Heiman D."/>
            <person name="Howarth C."/>
            <person name="Mehta T."/>
            <person name="Neiman D."/>
            <person name="Pearson M."/>
            <person name="Roberts A."/>
            <person name="Saif S."/>
            <person name="Shea T."/>
            <person name="Shenoy N."/>
            <person name="Sisk P."/>
            <person name="Stolte C."/>
            <person name="Sykes S."/>
            <person name="White J."/>
            <person name="Yandava C."/>
            <person name="Haas B."/>
            <person name="Henn M.R."/>
            <person name="Nusbaum C."/>
            <person name="Birren B."/>
        </authorList>
    </citation>
    <scope>NUCLEOTIDE SEQUENCE [LARGE SCALE GENOMIC DNA]</scope>
</reference>
<keyword evidence="2" id="KW-1185">Reference proteome</keyword>
<evidence type="ECO:0000313" key="3">
    <source>
        <dbReference type="WBParaSite" id="EN70_5484"/>
    </source>
</evidence>
<protein>
    <submittedName>
        <fullName evidence="3">Testis expressed basic protein 1</fullName>
    </submittedName>
</protein>
<dbReference type="Proteomes" id="UP000095285">
    <property type="component" value="Unassembled WGS sequence"/>
</dbReference>
<name>A0A1I7VRI3_LOALO</name>
<feature type="compositionally biased region" description="Polar residues" evidence="1">
    <location>
        <begin position="158"/>
        <end position="168"/>
    </location>
</feature>
<dbReference type="WBParaSite" id="EN70_5484">
    <property type="protein sequence ID" value="EN70_5484"/>
    <property type="gene ID" value="EN70_5484"/>
</dbReference>
<feature type="compositionally biased region" description="Basic and acidic residues" evidence="1">
    <location>
        <begin position="215"/>
        <end position="224"/>
    </location>
</feature>
<sequence length="230" mass="24725">MAFVTFVIAMAAIGVFYLYATKPACREAINNLSVSACDALQGKVTSSSGQIVKRDAQMVNATAPIAQASLPGYQREQKISLKLHPFDKLERSKNCHFQVAIDSMMQPFLRPTEVPPETLPPGSVGSYSSGNRLVTGTSDDDKPAAVPEGETQAGATALRTSTLNQEEGQPSPFRAGAAPTDETPEKGLVTGEKKKKKKKKSKSKKSKKKKSSKGNKKEGKKSEETLPEEP</sequence>
<organism evidence="2 3">
    <name type="scientific">Loa loa</name>
    <name type="common">Eye worm</name>
    <name type="synonym">Filaria loa</name>
    <dbReference type="NCBI Taxonomy" id="7209"/>
    <lineage>
        <taxon>Eukaryota</taxon>
        <taxon>Metazoa</taxon>
        <taxon>Ecdysozoa</taxon>
        <taxon>Nematoda</taxon>
        <taxon>Chromadorea</taxon>
        <taxon>Rhabditida</taxon>
        <taxon>Spirurina</taxon>
        <taxon>Spiruromorpha</taxon>
        <taxon>Filarioidea</taxon>
        <taxon>Onchocercidae</taxon>
        <taxon>Loa</taxon>
    </lineage>
</organism>
<dbReference type="AlphaFoldDB" id="A0A1I7VRI3"/>
<accession>A0A1I7VRI3</accession>
<proteinExistence type="predicted"/>
<evidence type="ECO:0000256" key="1">
    <source>
        <dbReference type="SAM" id="MobiDB-lite"/>
    </source>
</evidence>